<feature type="signal peptide" evidence="1">
    <location>
        <begin position="1"/>
        <end position="20"/>
    </location>
</feature>
<dbReference type="SUPFAM" id="SSF53590">
    <property type="entry name" value="Nucleoside hydrolase"/>
    <property type="match status" value="1"/>
</dbReference>
<evidence type="ECO:0000256" key="1">
    <source>
        <dbReference type="SAM" id="SignalP"/>
    </source>
</evidence>
<name>A0ABZ0TFS5_9SPHI</name>
<dbReference type="EMBL" id="CP139558">
    <property type="protein sequence ID" value="WPU92036.1"/>
    <property type="molecule type" value="Genomic_DNA"/>
</dbReference>
<dbReference type="Pfam" id="PF01156">
    <property type="entry name" value="IU_nuc_hydro"/>
    <property type="match status" value="1"/>
</dbReference>
<proteinExistence type="predicted"/>
<sequence>MVKKLVLVIVISLCTYSVYAQSGKASKKVSVIFDTDMGPDYDDVGAITLLHYFADHGEARILATVASTRYPRVAAVLSVLNTYFQKPDIPVGVPREDASDQADFQKWSDTLVAKYPHKIKSNIDATDAVTLYRKILAKQPDHSVTIITVGFFTNIATLLQSPPDKFSPLTGQALVEKKVLKLVSMAGRFPSGKEFNVDQRVAASKYVFSHFNRPVIFSGFEIGSKIKSGLPLIHNKSIINSPVKDVFRISIPMAKEDTDGRMSWDETAVLAGVKGAAPYFKLQRGSIRINADGSNTWDATKGNHNYLVFARPVKEIQTLINNLMMHQPVK</sequence>
<evidence type="ECO:0000313" key="4">
    <source>
        <dbReference type="Proteomes" id="UP001324380"/>
    </source>
</evidence>
<dbReference type="PANTHER" id="PTHR43264">
    <property type="match status" value="1"/>
</dbReference>
<keyword evidence="4" id="KW-1185">Reference proteome</keyword>
<feature type="domain" description="Inosine/uridine-preferring nucleoside hydrolase" evidence="2">
    <location>
        <begin position="31"/>
        <end position="300"/>
    </location>
</feature>
<dbReference type="InterPro" id="IPR001910">
    <property type="entry name" value="Inosine/uridine_hydrolase_dom"/>
</dbReference>
<evidence type="ECO:0000313" key="3">
    <source>
        <dbReference type="EMBL" id="WPU92036.1"/>
    </source>
</evidence>
<evidence type="ECO:0000259" key="2">
    <source>
        <dbReference type="Pfam" id="PF01156"/>
    </source>
</evidence>
<protein>
    <submittedName>
        <fullName evidence="3">Nucleoside hydrolase</fullName>
    </submittedName>
</protein>
<dbReference type="InterPro" id="IPR036452">
    <property type="entry name" value="Ribo_hydro-like"/>
</dbReference>
<gene>
    <name evidence="3" type="ORF">SNE25_22205</name>
</gene>
<organism evidence="3 4">
    <name type="scientific">Mucilaginibacter sabulilitoris</name>
    <dbReference type="NCBI Taxonomy" id="1173583"/>
    <lineage>
        <taxon>Bacteria</taxon>
        <taxon>Pseudomonadati</taxon>
        <taxon>Bacteroidota</taxon>
        <taxon>Sphingobacteriia</taxon>
        <taxon>Sphingobacteriales</taxon>
        <taxon>Sphingobacteriaceae</taxon>
        <taxon>Mucilaginibacter</taxon>
    </lineage>
</organism>
<dbReference type="GO" id="GO:0016787">
    <property type="term" value="F:hydrolase activity"/>
    <property type="evidence" value="ECO:0007669"/>
    <property type="project" value="UniProtKB-KW"/>
</dbReference>
<dbReference type="PANTHER" id="PTHR43264:SF1">
    <property type="entry name" value="INOSINE_URIDINE-PREFERRING NUCLEOSIDE HYDROLASE DOMAIN-CONTAINING PROTEIN"/>
    <property type="match status" value="1"/>
</dbReference>
<keyword evidence="1" id="KW-0732">Signal</keyword>
<accession>A0ABZ0TFS5</accession>
<dbReference type="Gene3D" id="3.90.245.10">
    <property type="entry name" value="Ribonucleoside hydrolase-like"/>
    <property type="match status" value="1"/>
</dbReference>
<keyword evidence="3" id="KW-0378">Hydrolase</keyword>
<dbReference type="RefSeq" id="WP_321561202.1">
    <property type="nucleotide sequence ID" value="NZ_CP139558.1"/>
</dbReference>
<reference evidence="3 4" key="1">
    <citation type="submission" date="2023-11" db="EMBL/GenBank/DDBJ databases">
        <title>Analysis of the Genomes of Mucilaginibacter gossypii cycad 4 and M. sabulilitoris SNA2: microbes with the potential for plant growth promotion.</title>
        <authorList>
            <person name="Hirsch A.M."/>
            <person name="Humm E."/>
            <person name="Rubbi M."/>
            <person name="Del Vecchio G."/>
            <person name="Ha S.M."/>
            <person name="Pellegrini M."/>
            <person name="Gunsalus R.P."/>
        </authorList>
    </citation>
    <scope>NUCLEOTIDE SEQUENCE [LARGE SCALE GENOMIC DNA]</scope>
    <source>
        <strain evidence="3 4">SNA2</strain>
    </source>
</reference>
<dbReference type="Proteomes" id="UP001324380">
    <property type="component" value="Chromosome"/>
</dbReference>
<feature type="chain" id="PRO_5046252233" evidence="1">
    <location>
        <begin position="21"/>
        <end position="330"/>
    </location>
</feature>